<sequence length="401" mass="43154">MHYLQTAAAVALLASAATALPNNLRPRETDAPTAPDSKDNLQPWVTVGDDGKPSTVTPVQTTIDGKPTVVSAAPNDLTATVFTSYSEAAGHTSTGTVPAAPTATSTDGQGSFLKCSKPKDSNPDPFCQPLAWDVQEYRPGNTYYFTWDTTWFKNPNTTIKIQGDYINDTTGDASTTMQAFESSNIVASWGYWAWTTNRDMLQKHHAVNISVSMGALKPGGAVLGPDLIRGPRILLSDAPVPKPKPVPTPAGPALYIGLPVILGFALLCIFGVCIWNARHRKIELGNIMSRGRHGYGINKSSRSRLGLGGGKSKDKKAAERVQLMERELASDDTAVYHDLDEDAKQMGANNFPRSSAPAAPAATATPWNRQMNFNNPAAKGGEDGRPNAFRDELKRQDGERF</sequence>
<dbReference type="Proteomes" id="UP001446871">
    <property type="component" value="Unassembled WGS sequence"/>
</dbReference>
<feature type="compositionally biased region" description="Low complexity" evidence="1">
    <location>
        <begin position="356"/>
        <end position="366"/>
    </location>
</feature>
<proteinExistence type="predicted"/>
<name>A0ABR1VSU6_9PEZI</name>
<feature type="compositionally biased region" description="Basic and acidic residues" evidence="1">
    <location>
        <begin position="380"/>
        <end position="401"/>
    </location>
</feature>
<evidence type="ECO:0000313" key="5">
    <source>
        <dbReference type="Proteomes" id="UP001446871"/>
    </source>
</evidence>
<evidence type="ECO:0000256" key="1">
    <source>
        <dbReference type="SAM" id="MobiDB-lite"/>
    </source>
</evidence>
<dbReference type="EMBL" id="JAQQWM010000003">
    <property type="protein sequence ID" value="KAK8072903.1"/>
    <property type="molecule type" value="Genomic_DNA"/>
</dbReference>
<feature type="region of interest" description="Disordered" evidence="1">
    <location>
        <begin position="345"/>
        <end position="401"/>
    </location>
</feature>
<keyword evidence="3" id="KW-0732">Signal</keyword>
<accession>A0ABR1VSU6</accession>
<feature type="signal peptide" evidence="3">
    <location>
        <begin position="1"/>
        <end position="19"/>
    </location>
</feature>
<feature type="region of interest" description="Disordered" evidence="1">
    <location>
        <begin position="293"/>
        <end position="318"/>
    </location>
</feature>
<reference evidence="4 5" key="1">
    <citation type="submission" date="2023-01" db="EMBL/GenBank/DDBJ databases">
        <title>Analysis of 21 Apiospora genomes using comparative genomics revels a genus with tremendous synthesis potential of carbohydrate active enzymes and secondary metabolites.</title>
        <authorList>
            <person name="Sorensen T."/>
        </authorList>
    </citation>
    <scope>NUCLEOTIDE SEQUENCE [LARGE SCALE GENOMIC DNA]</scope>
    <source>
        <strain evidence="4 5">CBS 83171</strain>
    </source>
</reference>
<organism evidence="4 5">
    <name type="scientific">Apiospora saccharicola</name>
    <dbReference type="NCBI Taxonomy" id="335842"/>
    <lineage>
        <taxon>Eukaryota</taxon>
        <taxon>Fungi</taxon>
        <taxon>Dikarya</taxon>
        <taxon>Ascomycota</taxon>
        <taxon>Pezizomycotina</taxon>
        <taxon>Sordariomycetes</taxon>
        <taxon>Xylariomycetidae</taxon>
        <taxon>Amphisphaeriales</taxon>
        <taxon>Apiosporaceae</taxon>
        <taxon>Apiospora</taxon>
    </lineage>
</organism>
<evidence type="ECO:0000256" key="2">
    <source>
        <dbReference type="SAM" id="Phobius"/>
    </source>
</evidence>
<dbReference type="InterPro" id="IPR028000">
    <property type="entry name" value="Pma1"/>
</dbReference>
<dbReference type="Pfam" id="PF14610">
    <property type="entry name" value="Psg1"/>
    <property type="match status" value="1"/>
</dbReference>
<evidence type="ECO:0000313" key="4">
    <source>
        <dbReference type="EMBL" id="KAK8072903.1"/>
    </source>
</evidence>
<feature type="transmembrane region" description="Helical" evidence="2">
    <location>
        <begin position="253"/>
        <end position="275"/>
    </location>
</feature>
<keyword evidence="2" id="KW-0812">Transmembrane</keyword>
<comment type="caution">
    <text evidence="4">The sequence shown here is derived from an EMBL/GenBank/DDBJ whole genome shotgun (WGS) entry which is preliminary data.</text>
</comment>
<feature type="region of interest" description="Disordered" evidence="1">
    <location>
        <begin position="90"/>
        <end position="121"/>
    </location>
</feature>
<feature type="chain" id="PRO_5047482546" evidence="3">
    <location>
        <begin position="20"/>
        <end position="401"/>
    </location>
</feature>
<feature type="compositionally biased region" description="Polar residues" evidence="1">
    <location>
        <begin position="90"/>
        <end position="109"/>
    </location>
</feature>
<feature type="region of interest" description="Disordered" evidence="1">
    <location>
        <begin position="23"/>
        <end position="57"/>
    </location>
</feature>
<evidence type="ECO:0000256" key="3">
    <source>
        <dbReference type="SAM" id="SignalP"/>
    </source>
</evidence>
<gene>
    <name evidence="4" type="ORF">PG996_006251</name>
</gene>
<protein>
    <submittedName>
        <fullName evidence="4">Uncharacterized protein</fullName>
    </submittedName>
</protein>
<keyword evidence="2" id="KW-1133">Transmembrane helix</keyword>
<keyword evidence="2" id="KW-0472">Membrane</keyword>
<keyword evidence="5" id="KW-1185">Reference proteome</keyword>